<evidence type="ECO:0000313" key="2">
    <source>
        <dbReference type="Proteomes" id="UP000824540"/>
    </source>
</evidence>
<evidence type="ECO:0000313" key="1">
    <source>
        <dbReference type="EMBL" id="KAG9348189.1"/>
    </source>
</evidence>
<dbReference type="EMBL" id="JAFBMS010000011">
    <property type="protein sequence ID" value="KAG9348189.1"/>
    <property type="molecule type" value="Genomic_DNA"/>
</dbReference>
<proteinExistence type="predicted"/>
<reference evidence="1" key="1">
    <citation type="thesis" date="2021" institute="BYU ScholarsArchive" country="Provo, UT, USA">
        <title>Applications of and Algorithms for Genome Assembly and Genomic Analyses with an Emphasis on Marine Teleosts.</title>
        <authorList>
            <person name="Pickett B.D."/>
        </authorList>
    </citation>
    <scope>NUCLEOTIDE SEQUENCE</scope>
    <source>
        <strain evidence="1">HI-2016</strain>
    </source>
</reference>
<sequence>MLSEEGEKTPKTDSVSPCLVLATPPLPAVHPAACWGCCVELCWDRVLSTCPGLSWEGACSEITLLKWFFPVCFLMKDEVVSSLSTLRREWRCSCSAAPSAVFVDVFDPSVVVGGDKVKCRLVG</sequence>
<dbReference type="Proteomes" id="UP000824540">
    <property type="component" value="Unassembled WGS sequence"/>
</dbReference>
<organism evidence="1 2">
    <name type="scientific">Albula glossodonta</name>
    <name type="common">roundjaw bonefish</name>
    <dbReference type="NCBI Taxonomy" id="121402"/>
    <lineage>
        <taxon>Eukaryota</taxon>
        <taxon>Metazoa</taxon>
        <taxon>Chordata</taxon>
        <taxon>Craniata</taxon>
        <taxon>Vertebrata</taxon>
        <taxon>Euteleostomi</taxon>
        <taxon>Actinopterygii</taxon>
        <taxon>Neopterygii</taxon>
        <taxon>Teleostei</taxon>
        <taxon>Albuliformes</taxon>
        <taxon>Albulidae</taxon>
        <taxon>Albula</taxon>
    </lineage>
</organism>
<keyword evidence="2" id="KW-1185">Reference proteome</keyword>
<dbReference type="AlphaFoldDB" id="A0A8T2P7G7"/>
<name>A0A8T2P7G7_9TELE</name>
<comment type="caution">
    <text evidence="1">The sequence shown here is derived from an EMBL/GenBank/DDBJ whole genome shotgun (WGS) entry which is preliminary data.</text>
</comment>
<accession>A0A8T2P7G7</accession>
<protein>
    <submittedName>
        <fullName evidence="1">Uncharacterized protein</fullName>
    </submittedName>
</protein>
<gene>
    <name evidence="1" type="ORF">JZ751_001924</name>
</gene>